<dbReference type="InterPro" id="IPR053145">
    <property type="entry name" value="AB_hydrolase_Est10"/>
</dbReference>
<comment type="caution">
    <text evidence="3">The sequence shown here is derived from an EMBL/GenBank/DDBJ whole genome shotgun (WGS) entry which is preliminary data.</text>
</comment>
<dbReference type="AlphaFoldDB" id="A0A327W1U2"/>
<feature type="signal peptide" evidence="1">
    <location>
        <begin position="1"/>
        <end position="19"/>
    </location>
</feature>
<dbReference type="Proteomes" id="UP000249819">
    <property type="component" value="Unassembled WGS sequence"/>
</dbReference>
<gene>
    <name evidence="3" type="ORF">CLV59_104440</name>
</gene>
<evidence type="ECO:0000259" key="2">
    <source>
        <dbReference type="Pfam" id="PF12146"/>
    </source>
</evidence>
<dbReference type="GO" id="GO:0052689">
    <property type="term" value="F:carboxylic ester hydrolase activity"/>
    <property type="evidence" value="ECO:0007669"/>
    <property type="project" value="TreeGrafter"/>
</dbReference>
<dbReference type="InterPro" id="IPR022742">
    <property type="entry name" value="Hydrolase_4"/>
</dbReference>
<keyword evidence="1" id="KW-0732">Signal</keyword>
<sequence length="309" mass="33708">MKKVILSGAFMLFSLFAVAQETPFTLHTPTGDLFGTLTIPETHHPVPVVLLIAGSGPTDRDGNNTINLKTNSYKQLADSLLKSNIAVLRYDKRGIAASHAAYKSEADVVFTDYVKDAVLFAKTLKADKRFSKVYIAGHSEGSLIGMMAAEEVPVAGFISIAGAGEPAGKTLRRQLARVPAMAPTINKMLDTLESGHTLKGPIDPNLMALFRPSIQPYMISWLKLDPTQEIAKLHIPVLIIQGTTDIQVSKEDADWLKAASPKATLVIIDGMSHIFKTAPADIQANYATYQKPELPIRTELVQAIRKFMR</sequence>
<dbReference type="Pfam" id="PF12146">
    <property type="entry name" value="Hydrolase_4"/>
    <property type="match status" value="1"/>
</dbReference>
<dbReference type="RefSeq" id="WP_111592746.1">
    <property type="nucleotide sequence ID" value="NZ_QLMA01000004.1"/>
</dbReference>
<dbReference type="OrthoDB" id="9809549at2"/>
<feature type="chain" id="PRO_5016457265" description="Serine aminopeptidase S33 domain-containing protein" evidence="1">
    <location>
        <begin position="20"/>
        <end position="309"/>
    </location>
</feature>
<reference evidence="3 4" key="1">
    <citation type="submission" date="2018-06" db="EMBL/GenBank/DDBJ databases">
        <title>Genomic Encyclopedia of Archaeal and Bacterial Type Strains, Phase II (KMG-II): from individual species to whole genera.</title>
        <authorList>
            <person name="Goeker M."/>
        </authorList>
    </citation>
    <scope>NUCLEOTIDE SEQUENCE [LARGE SCALE GENOMIC DNA]</scope>
    <source>
        <strain evidence="3 4">DSM 29821</strain>
    </source>
</reference>
<proteinExistence type="predicted"/>
<protein>
    <recommendedName>
        <fullName evidence="2">Serine aminopeptidase S33 domain-containing protein</fullName>
    </recommendedName>
</protein>
<accession>A0A327W1U2</accession>
<dbReference type="EMBL" id="QLMA01000004">
    <property type="protein sequence ID" value="RAJ82215.1"/>
    <property type="molecule type" value="Genomic_DNA"/>
</dbReference>
<organism evidence="3 4">
    <name type="scientific">Chitinophaga dinghuensis</name>
    <dbReference type="NCBI Taxonomy" id="1539050"/>
    <lineage>
        <taxon>Bacteria</taxon>
        <taxon>Pseudomonadati</taxon>
        <taxon>Bacteroidota</taxon>
        <taxon>Chitinophagia</taxon>
        <taxon>Chitinophagales</taxon>
        <taxon>Chitinophagaceae</taxon>
        <taxon>Chitinophaga</taxon>
    </lineage>
</organism>
<feature type="domain" description="Serine aminopeptidase S33" evidence="2">
    <location>
        <begin position="70"/>
        <end position="188"/>
    </location>
</feature>
<name>A0A327W1U2_9BACT</name>
<evidence type="ECO:0000313" key="3">
    <source>
        <dbReference type="EMBL" id="RAJ82215.1"/>
    </source>
</evidence>
<evidence type="ECO:0000313" key="4">
    <source>
        <dbReference type="Proteomes" id="UP000249819"/>
    </source>
</evidence>
<dbReference type="Gene3D" id="3.40.50.1820">
    <property type="entry name" value="alpha/beta hydrolase"/>
    <property type="match status" value="1"/>
</dbReference>
<dbReference type="InterPro" id="IPR029058">
    <property type="entry name" value="AB_hydrolase_fold"/>
</dbReference>
<dbReference type="PANTHER" id="PTHR43265:SF1">
    <property type="entry name" value="ESTERASE ESTD"/>
    <property type="match status" value="1"/>
</dbReference>
<keyword evidence="4" id="KW-1185">Reference proteome</keyword>
<dbReference type="PANTHER" id="PTHR43265">
    <property type="entry name" value="ESTERASE ESTD"/>
    <property type="match status" value="1"/>
</dbReference>
<evidence type="ECO:0000256" key="1">
    <source>
        <dbReference type="SAM" id="SignalP"/>
    </source>
</evidence>
<dbReference type="SUPFAM" id="SSF53474">
    <property type="entry name" value="alpha/beta-Hydrolases"/>
    <property type="match status" value="1"/>
</dbReference>